<reference evidence="1" key="3">
    <citation type="submission" date="2022-07" db="EMBL/GenBank/DDBJ databases">
        <title>Taxonomy of Aspergillus series Nigri: significant species reduction supported by multi-species coalescent approaches.</title>
        <authorList>
            <person name="Bian C."/>
            <person name="Kusuya Y."/>
            <person name="Sklenar F."/>
            <person name="D'hooge E."/>
            <person name="Yaguchi T."/>
            <person name="Takahashi H."/>
            <person name="Hubka V."/>
        </authorList>
    </citation>
    <scope>NUCLEOTIDE SEQUENCE</scope>
    <source>
        <strain evidence="1">IFM 63604</strain>
    </source>
</reference>
<dbReference type="VEuPathDB" id="FungiDB:ASPNIDRAFT2_1178112"/>
<dbReference type="Proteomes" id="UP001144191">
    <property type="component" value="Unassembled WGS sequence"/>
</dbReference>
<accession>A0A254UE94</accession>
<dbReference type="EMBL" id="NKJJ02000002">
    <property type="protein sequence ID" value="TPR04300.1"/>
    <property type="molecule type" value="Genomic_DNA"/>
</dbReference>
<evidence type="ECO:0000313" key="2">
    <source>
        <dbReference type="EMBL" id="TPR04300.1"/>
    </source>
</evidence>
<sequence length="76" mass="8843">MTDPRPDYKEIYIQMMTNLGNAYTTFGPKSPQFQSIAEMVKEFTRRVEKDMKERNCRDLDDTLSSAMEFLKIGEGP</sequence>
<gene>
    <name evidence="1" type="ORF">AnigIFM63604_002548</name>
    <name evidence="2" type="ORF">CAN33_0029045</name>
</gene>
<dbReference type="AlphaFoldDB" id="A0A254UE94"/>
<name>A0A254UE94_ASPNG</name>
<dbReference type="Proteomes" id="UP000197666">
    <property type="component" value="Unassembled WGS sequence"/>
</dbReference>
<dbReference type="VEuPathDB" id="FungiDB:M747DRAFT_299106"/>
<protein>
    <submittedName>
        <fullName evidence="2">Uncharacterized protein</fullName>
    </submittedName>
</protein>
<evidence type="ECO:0000313" key="3">
    <source>
        <dbReference type="Proteomes" id="UP000197666"/>
    </source>
</evidence>
<comment type="caution">
    <text evidence="2">The sequence shown here is derived from an EMBL/GenBank/DDBJ whole genome shotgun (WGS) entry which is preliminary data.</text>
</comment>
<reference evidence="2" key="2">
    <citation type="submission" date="2019-02" db="EMBL/GenBank/DDBJ databases">
        <title>FDA dAtabase for Regulatory Grade micrObial Sequences (FDA-ARGOS): Supporting development and validation of Infectious Disease Dx tests.</title>
        <authorList>
            <person name="Kerrigan L."/>
            <person name="Tallon L.J."/>
            <person name="Sadzewicz L."/>
            <person name="Sengamalay N."/>
            <person name="Ott S."/>
            <person name="Godinez A."/>
            <person name="Nagaraj S."/>
            <person name="Vavikolanu K."/>
            <person name="Vyas G."/>
            <person name="Nadendla S."/>
            <person name="Aluvathingal J."/>
            <person name="Sichtig H."/>
        </authorList>
    </citation>
    <scope>NUCLEOTIDE SEQUENCE</scope>
    <source>
        <strain evidence="2">FDAARGOS_311</strain>
    </source>
</reference>
<organism evidence="2 3">
    <name type="scientific">Aspergillus niger</name>
    <dbReference type="NCBI Taxonomy" id="5061"/>
    <lineage>
        <taxon>Eukaryota</taxon>
        <taxon>Fungi</taxon>
        <taxon>Dikarya</taxon>
        <taxon>Ascomycota</taxon>
        <taxon>Pezizomycotina</taxon>
        <taxon>Eurotiomycetes</taxon>
        <taxon>Eurotiomycetidae</taxon>
        <taxon>Eurotiales</taxon>
        <taxon>Aspergillaceae</taxon>
        <taxon>Aspergillus</taxon>
        <taxon>Aspergillus subgen. Circumdati</taxon>
    </lineage>
</organism>
<dbReference type="EMBL" id="BRPB01000015">
    <property type="protein sequence ID" value="GLA47739.1"/>
    <property type="molecule type" value="Genomic_DNA"/>
</dbReference>
<dbReference type="VEuPathDB" id="FungiDB:ATCC64974_87630"/>
<reference evidence="3" key="1">
    <citation type="submission" date="2018-10" db="EMBL/GenBank/DDBJ databases">
        <title>FDA dAtabase for Regulatory Grade micrObial Sequences (FDA-ARGOS): Supporting development and validation of Infectious Disease Dx tests.</title>
        <authorList>
            <person name="Kerrigan L."/>
            <person name="Tallon L."/>
            <person name="Sadzewicz L."/>
            <person name="Sengamalay N."/>
            <person name="Ott S."/>
            <person name="Godinez A."/>
            <person name="Nagaraj S."/>
            <person name="Vavikolanu K."/>
            <person name="Nadendla S."/>
            <person name="George J."/>
            <person name="Sichtig H."/>
        </authorList>
    </citation>
    <scope>NUCLEOTIDE SEQUENCE [LARGE SCALE GENOMIC DNA]</scope>
    <source>
        <strain evidence="3">FDAARGOS_311</strain>
    </source>
</reference>
<proteinExistence type="predicted"/>
<dbReference type="VEuPathDB" id="FungiDB:An11g00730"/>
<evidence type="ECO:0000313" key="1">
    <source>
        <dbReference type="EMBL" id="GLA47739.1"/>
    </source>
</evidence>